<evidence type="ECO:0000313" key="1">
    <source>
        <dbReference type="EMBL" id="SUB79885.1"/>
    </source>
</evidence>
<evidence type="ECO:0000313" key="2">
    <source>
        <dbReference type="Proteomes" id="UP000255283"/>
    </source>
</evidence>
<comment type="caution">
    <text evidence="1">The sequence shown here is derived from an EMBL/GenBank/DDBJ whole genome shotgun (WGS) entry which is preliminary data.</text>
</comment>
<gene>
    <name evidence="1" type="ORF">NCTC13063_01162</name>
</gene>
<dbReference type="EMBL" id="UGTJ01000001">
    <property type="protein sequence ID" value="SUB79885.1"/>
    <property type="molecule type" value="Genomic_DNA"/>
</dbReference>
<organism evidence="1 2">
    <name type="scientific">Segatella buccae</name>
    <dbReference type="NCBI Taxonomy" id="28126"/>
    <lineage>
        <taxon>Bacteria</taxon>
        <taxon>Pseudomonadati</taxon>
        <taxon>Bacteroidota</taxon>
        <taxon>Bacteroidia</taxon>
        <taxon>Bacteroidales</taxon>
        <taxon>Prevotellaceae</taxon>
        <taxon>Segatella</taxon>
    </lineage>
</organism>
<dbReference type="RefSeq" id="WP_181792878.1">
    <property type="nucleotide sequence ID" value="NZ_CAUUQQ010000008.1"/>
</dbReference>
<proteinExistence type="predicted"/>
<accession>A0AAQ1ZIU8</accession>
<dbReference type="AlphaFoldDB" id="A0AAQ1ZIU8"/>
<name>A0AAQ1ZIU8_9BACT</name>
<protein>
    <submittedName>
        <fullName evidence="1">Uncharacterized protein</fullName>
    </submittedName>
</protein>
<reference evidence="1 2" key="1">
    <citation type="submission" date="2018-06" db="EMBL/GenBank/DDBJ databases">
        <authorList>
            <consortium name="Pathogen Informatics"/>
            <person name="Doyle S."/>
        </authorList>
    </citation>
    <scope>NUCLEOTIDE SEQUENCE [LARGE SCALE GENOMIC DNA]</scope>
    <source>
        <strain evidence="1 2">NCTC13063</strain>
    </source>
</reference>
<dbReference type="Proteomes" id="UP000255283">
    <property type="component" value="Unassembled WGS sequence"/>
</dbReference>
<sequence length="51" mass="6025">MNRVQKTLRRGKGVETWWCGHRGKKNSEQMGLELLQGKEKWQHEKARCTSV</sequence>